<dbReference type="Proteomes" id="UP001589862">
    <property type="component" value="Unassembled WGS sequence"/>
</dbReference>
<organism evidence="1 2">
    <name type="scientific">Micrococcoides hystricis</name>
    <dbReference type="NCBI Taxonomy" id="1572761"/>
    <lineage>
        <taxon>Bacteria</taxon>
        <taxon>Bacillati</taxon>
        <taxon>Actinomycetota</taxon>
        <taxon>Actinomycetes</taxon>
        <taxon>Micrococcales</taxon>
        <taxon>Micrococcaceae</taxon>
        <taxon>Micrococcoides</taxon>
    </lineage>
</organism>
<keyword evidence="2" id="KW-1185">Reference proteome</keyword>
<evidence type="ECO:0000313" key="1">
    <source>
        <dbReference type="EMBL" id="MFC0582869.1"/>
    </source>
</evidence>
<name>A0ABV6PCM7_9MICC</name>
<dbReference type="RefSeq" id="WP_377460373.1">
    <property type="nucleotide sequence ID" value="NZ_JBHLUB010000032.1"/>
</dbReference>
<sequence>MSDFPDGYVLDLSSLGPHDEPNIEAVEAYLAGDANRGVCVIADATTKLSQWRSSANRVTAELPDLLLEQQEAEQFYASLRQSTAQTTFSEAWNNVGGWLSGLFAAHRYGVDTAGVLDVMTWALHNADTYTGTLRDDRLAAFLTDYSENLLKVYYSSLVLNPPTLDSLSKSGLLVHNGSSWVMPIAIRQALKQHFWDSGGDESELIAFLLRAIARTKDVGTALEYGARQGDWDAVGQFLDEYWVELYTKEPEALLGVDGPFPEKLVQRFGDGNLSLRILTGALDGNPEAWRVNPMPHDENPTVRRLRYLVSRSPEPATAQTLTMNLLLLTYLRFSRYYAEAVVQA</sequence>
<gene>
    <name evidence="1" type="ORF">ACFFFR_10865</name>
</gene>
<evidence type="ECO:0000313" key="2">
    <source>
        <dbReference type="Proteomes" id="UP001589862"/>
    </source>
</evidence>
<dbReference type="EMBL" id="JBHLUB010000032">
    <property type="protein sequence ID" value="MFC0582869.1"/>
    <property type="molecule type" value="Genomic_DNA"/>
</dbReference>
<comment type="caution">
    <text evidence="1">The sequence shown here is derived from an EMBL/GenBank/DDBJ whole genome shotgun (WGS) entry which is preliminary data.</text>
</comment>
<proteinExistence type="predicted"/>
<reference evidence="1 2" key="1">
    <citation type="submission" date="2024-09" db="EMBL/GenBank/DDBJ databases">
        <authorList>
            <person name="Sun Q."/>
            <person name="Mori K."/>
        </authorList>
    </citation>
    <scope>NUCLEOTIDE SEQUENCE [LARGE SCALE GENOMIC DNA]</scope>
    <source>
        <strain evidence="1 2">NCAIM B.02604</strain>
    </source>
</reference>
<accession>A0ABV6PCM7</accession>
<protein>
    <submittedName>
        <fullName evidence="1">Uncharacterized protein</fullName>
    </submittedName>
</protein>